<dbReference type="AlphaFoldDB" id="A0A1M4XXK3"/>
<dbReference type="SFLD" id="SFLDG01135">
    <property type="entry name" value="C1.5.6:_HAD__Beta-PGM__Phospha"/>
    <property type="match status" value="1"/>
</dbReference>
<dbReference type="InterPro" id="IPR051806">
    <property type="entry name" value="HAD-like_SPP"/>
</dbReference>
<keyword evidence="2" id="KW-1185">Reference proteome</keyword>
<sequence>MENTFLDKLEQLTRLTAEGFDAFLYDCDGTLADNMQAHKNAYVKVCQLHGVELDATLIDELAGWPTVAVAEEICKRYGATFDHHDFARRKSQTFIDDFIEHTQPIPYVVDHLKAHAGKVKIGVVSGGRRSTVSKTLSVLGIDHLLDVLVCADDTERGKPFPDPFLLAAEKLGVDPKRCMVFEDGVPGVEAAKAAGMSWVRIDQL</sequence>
<dbReference type="PANTHER" id="PTHR43481:SF4">
    <property type="entry name" value="GLYCEROL-1-PHOSPHATE PHOSPHOHYDROLASE 1-RELATED"/>
    <property type="match status" value="1"/>
</dbReference>
<dbReference type="InterPro" id="IPR006439">
    <property type="entry name" value="HAD-SF_hydro_IA"/>
</dbReference>
<name>A0A1M4XXK3_9BACT</name>
<evidence type="ECO:0000313" key="1">
    <source>
        <dbReference type="EMBL" id="SHE98211.1"/>
    </source>
</evidence>
<dbReference type="OrthoDB" id="9797743at2"/>
<dbReference type="InterPro" id="IPR023198">
    <property type="entry name" value="PGP-like_dom2"/>
</dbReference>
<dbReference type="NCBIfam" id="TIGR01509">
    <property type="entry name" value="HAD-SF-IA-v3"/>
    <property type="match status" value="1"/>
</dbReference>
<dbReference type="Gene3D" id="1.10.150.240">
    <property type="entry name" value="Putative phosphatase, domain 2"/>
    <property type="match status" value="1"/>
</dbReference>
<dbReference type="EMBL" id="FQUO01000004">
    <property type="protein sequence ID" value="SHE98211.1"/>
    <property type="molecule type" value="Genomic_DNA"/>
</dbReference>
<proteinExistence type="predicted"/>
<dbReference type="Proteomes" id="UP000184368">
    <property type="component" value="Unassembled WGS sequence"/>
</dbReference>
<accession>A0A1M4XXK3</accession>
<dbReference type="InterPro" id="IPR036412">
    <property type="entry name" value="HAD-like_sf"/>
</dbReference>
<dbReference type="RefSeq" id="WP_073041161.1">
    <property type="nucleotide sequence ID" value="NZ_FQUO01000004.1"/>
</dbReference>
<dbReference type="Gene3D" id="3.40.50.1000">
    <property type="entry name" value="HAD superfamily/HAD-like"/>
    <property type="match status" value="1"/>
</dbReference>
<dbReference type="STRING" id="1302690.BUE76_14575"/>
<reference evidence="1 2" key="1">
    <citation type="submission" date="2016-11" db="EMBL/GenBank/DDBJ databases">
        <authorList>
            <person name="Jaros S."/>
            <person name="Januszkiewicz K."/>
            <person name="Wedrychowicz H."/>
        </authorList>
    </citation>
    <scope>NUCLEOTIDE SEQUENCE [LARGE SCALE GENOMIC DNA]</scope>
    <source>
        <strain evidence="1 2">DSM 26897</strain>
    </source>
</reference>
<dbReference type="SUPFAM" id="SSF56784">
    <property type="entry name" value="HAD-like"/>
    <property type="match status" value="1"/>
</dbReference>
<dbReference type="SFLD" id="SFLDG01129">
    <property type="entry name" value="C1.5:_HAD__Beta-PGM__Phosphata"/>
    <property type="match status" value="1"/>
</dbReference>
<gene>
    <name evidence="1" type="ORF">SAMN05444008_10480</name>
</gene>
<evidence type="ECO:0000313" key="2">
    <source>
        <dbReference type="Proteomes" id="UP000184368"/>
    </source>
</evidence>
<dbReference type="InterPro" id="IPR041492">
    <property type="entry name" value="HAD_2"/>
</dbReference>
<dbReference type="PANTHER" id="PTHR43481">
    <property type="entry name" value="FRUCTOSE-1-PHOSPHATE PHOSPHATASE"/>
    <property type="match status" value="1"/>
</dbReference>
<dbReference type="InterPro" id="IPR023214">
    <property type="entry name" value="HAD_sf"/>
</dbReference>
<protein>
    <submittedName>
        <fullName evidence="1">Haloacid dehalogenase superfamily, subfamily IA, variant 3 with third motif having DD or ED</fullName>
    </submittedName>
</protein>
<organism evidence="1 2">
    <name type="scientific">Cnuella takakiae</name>
    <dbReference type="NCBI Taxonomy" id="1302690"/>
    <lineage>
        <taxon>Bacteria</taxon>
        <taxon>Pseudomonadati</taxon>
        <taxon>Bacteroidota</taxon>
        <taxon>Chitinophagia</taxon>
        <taxon>Chitinophagales</taxon>
        <taxon>Chitinophagaceae</taxon>
        <taxon>Cnuella</taxon>
    </lineage>
</organism>
<dbReference type="GO" id="GO:0050308">
    <property type="term" value="F:sugar-phosphatase activity"/>
    <property type="evidence" value="ECO:0007669"/>
    <property type="project" value="TreeGrafter"/>
</dbReference>
<dbReference type="SFLD" id="SFLDS00003">
    <property type="entry name" value="Haloacid_Dehalogenase"/>
    <property type="match status" value="1"/>
</dbReference>
<dbReference type="CDD" id="cd07505">
    <property type="entry name" value="HAD_BPGM-like"/>
    <property type="match status" value="1"/>
</dbReference>
<dbReference type="Pfam" id="PF13419">
    <property type="entry name" value="HAD_2"/>
    <property type="match status" value="1"/>
</dbReference>